<dbReference type="HOGENOM" id="CLU_672771_0_0_1"/>
<reference evidence="4" key="1">
    <citation type="journal article" date="2014" name="Proc. Natl. Acad. Sci. U.S.A.">
        <title>Extensive sampling of basidiomycete genomes demonstrates inadequacy of the white-rot/brown-rot paradigm for wood decay fungi.</title>
        <authorList>
            <person name="Riley R."/>
            <person name="Salamov A.A."/>
            <person name="Brown D.W."/>
            <person name="Nagy L.G."/>
            <person name="Floudas D."/>
            <person name="Held B.W."/>
            <person name="Levasseur A."/>
            <person name="Lombard V."/>
            <person name="Morin E."/>
            <person name="Otillar R."/>
            <person name="Lindquist E.A."/>
            <person name="Sun H."/>
            <person name="LaButti K.M."/>
            <person name="Schmutz J."/>
            <person name="Jabbour D."/>
            <person name="Luo H."/>
            <person name="Baker S.E."/>
            <person name="Pisabarro A.G."/>
            <person name="Walton J.D."/>
            <person name="Blanchette R.A."/>
            <person name="Henrissat B."/>
            <person name="Martin F."/>
            <person name="Cullen D."/>
            <person name="Hibbett D.S."/>
            <person name="Grigoriev I.V."/>
        </authorList>
    </citation>
    <scope>NUCLEOTIDE SEQUENCE [LARGE SCALE GENOMIC DNA]</scope>
    <source>
        <strain evidence="4">CBS 339.88</strain>
    </source>
</reference>
<evidence type="ECO:0000313" key="4">
    <source>
        <dbReference type="Proteomes" id="UP000027222"/>
    </source>
</evidence>
<proteinExistence type="predicted"/>
<name>A0A067S495_GALM3</name>
<evidence type="ECO:0000259" key="2">
    <source>
        <dbReference type="PROSITE" id="PS50181"/>
    </source>
</evidence>
<dbReference type="InterPro" id="IPR001810">
    <property type="entry name" value="F-box_dom"/>
</dbReference>
<protein>
    <recommendedName>
        <fullName evidence="2">F-box domain-containing protein</fullName>
    </recommendedName>
</protein>
<feature type="domain" description="F-box" evidence="2">
    <location>
        <begin position="1"/>
        <end position="43"/>
    </location>
</feature>
<dbReference type="Proteomes" id="UP000027222">
    <property type="component" value="Unassembled WGS sequence"/>
</dbReference>
<evidence type="ECO:0000313" key="3">
    <source>
        <dbReference type="EMBL" id="KDR65655.1"/>
    </source>
</evidence>
<keyword evidence="4" id="KW-1185">Reference proteome</keyword>
<sequence>MQSVPAEITLRIASNLTQKDVSTLSNSSKCFLDLLRPLLFREVVVNDPVKADRLVAVFAGNPQIGALVKFFSLFVESIETVKIAAIVRPLLNIRSAGIYAPRYSPRDPALKGIVSNLLTRPCLENLHLEYCPIPTTAETLPSRLTVLHICLSDLQLGPSNPFSPMTLSIRRGSVDGNWTSRFATGYLQTLILDWPETSAIFDRALPNLKSIKLIARFNEKNPWTSIKLDSFTKLEDFTVRLDCYDTVYSFSVIVDAIPTFFSGVTAQYFTLKLTMAYQEIPLFVKEAGSILMSAIRSLDPVPVNFTLFLSVHHPRTPMAKKTDEYAWFDKYEKQLQLFMPTGDCPRCFFGLGWDRSYDAIALEQRLPRQNKWECFPPQNEREDHAFQTQNRKVTGARAPYKHHRP</sequence>
<gene>
    <name evidence="3" type="ORF">GALMADRAFT_217457</name>
</gene>
<feature type="region of interest" description="Disordered" evidence="1">
    <location>
        <begin position="378"/>
        <end position="405"/>
    </location>
</feature>
<dbReference type="EMBL" id="KL142437">
    <property type="protein sequence ID" value="KDR65655.1"/>
    <property type="molecule type" value="Genomic_DNA"/>
</dbReference>
<evidence type="ECO:0000256" key="1">
    <source>
        <dbReference type="SAM" id="MobiDB-lite"/>
    </source>
</evidence>
<accession>A0A067S495</accession>
<organism evidence="3 4">
    <name type="scientific">Galerina marginata (strain CBS 339.88)</name>
    <dbReference type="NCBI Taxonomy" id="685588"/>
    <lineage>
        <taxon>Eukaryota</taxon>
        <taxon>Fungi</taxon>
        <taxon>Dikarya</taxon>
        <taxon>Basidiomycota</taxon>
        <taxon>Agaricomycotina</taxon>
        <taxon>Agaricomycetes</taxon>
        <taxon>Agaricomycetidae</taxon>
        <taxon>Agaricales</taxon>
        <taxon>Agaricineae</taxon>
        <taxon>Strophariaceae</taxon>
        <taxon>Galerina</taxon>
    </lineage>
</organism>
<dbReference type="PROSITE" id="PS50181">
    <property type="entry name" value="FBOX"/>
    <property type="match status" value="1"/>
</dbReference>
<dbReference type="AlphaFoldDB" id="A0A067S495"/>